<evidence type="ECO:0000313" key="3">
    <source>
        <dbReference type="Proteomes" id="UP000823937"/>
    </source>
</evidence>
<keyword evidence="1" id="KW-1133">Transmembrane helix</keyword>
<sequence>MKIDPETRYEDLALYVKDHLEFIYVGDVKWSVAVLVLIIYDAPLLLGFSMLLKIELLWIVLPFVLIIHLWWIRLMIKNPYSTQLEVILFMGVWGALGGISLFITFVWVIFHVLQITSTVFYIIIAIVTIVLVYILVKYQLHKYSGDPIKERKESNQYKYMGLVTASPGIGYLFYVLIEKNTMLEDIISMVSIYFFAIICSYTAAKFLHRYFFMKANMKYVIYQPHGNKKKEKLIKQGVEIK</sequence>
<protein>
    <submittedName>
        <fullName evidence="2">Uncharacterized protein</fullName>
    </submittedName>
</protein>
<gene>
    <name evidence="2" type="ORF">H9895_00670</name>
</gene>
<organism evidence="2 3">
    <name type="scientific">Candidatus Pseudogracilibacillus intestinigallinarum</name>
    <dbReference type="NCBI Taxonomy" id="2838742"/>
    <lineage>
        <taxon>Bacteria</taxon>
        <taxon>Bacillati</taxon>
        <taxon>Bacillota</taxon>
        <taxon>Bacilli</taxon>
        <taxon>Bacillales</taxon>
        <taxon>Bacillaceae</taxon>
        <taxon>Pseudogracilibacillus</taxon>
    </lineage>
</organism>
<keyword evidence="1" id="KW-0812">Transmembrane</keyword>
<dbReference type="Proteomes" id="UP000823937">
    <property type="component" value="Unassembled WGS sequence"/>
</dbReference>
<reference evidence="2" key="2">
    <citation type="submission" date="2021-04" db="EMBL/GenBank/DDBJ databases">
        <authorList>
            <person name="Gilroy R."/>
        </authorList>
    </citation>
    <scope>NUCLEOTIDE SEQUENCE</scope>
    <source>
        <strain evidence="2">CHK169-2315</strain>
    </source>
</reference>
<evidence type="ECO:0000256" key="1">
    <source>
        <dbReference type="SAM" id="Phobius"/>
    </source>
</evidence>
<keyword evidence="1" id="KW-0472">Membrane</keyword>
<evidence type="ECO:0000313" key="2">
    <source>
        <dbReference type="EMBL" id="HIV73577.1"/>
    </source>
</evidence>
<feature type="transmembrane region" description="Helical" evidence="1">
    <location>
        <begin position="119"/>
        <end position="136"/>
    </location>
</feature>
<dbReference type="EMBL" id="DXHX01000011">
    <property type="protein sequence ID" value="HIV73577.1"/>
    <property type="molecule type" value="Genomic_DNA"/>
</dbReference>
<proteinExistence type="predicted"/>
<accession>A0A9D1PKE2</accession>
<feature type="transmembrane region" description="Helical" evidence="1">
    <location>
        <begin position="157"/>
        <end position="174"/>
    </location>
</feature>
<name>A0A9D1PKE2_9BACI</name>
<feature type="transmembrane region" description="Helical" evidence="1">
    <location>
        <begin position="86"/>
        <end position="113"/>
    </location>
</feature>
<feature type="transmembrane region" description="Helical" evidence="1">
    <location>
        <begin position="186"/>
        <end position="207"/>
    </location>
</feature>
<reference evidence="2" key="1">
    <citation type="journal article" date="2021" name="PeerJ">
        <title>Extensive microbial diversity within the chicken gut microbiome revealed by metagenomics and culture.</title>
        <authorList>
            <person name="Gilroy R."/>
            <person name="Ravi A."/>
            <person name="Getino M."/>
            <person name="Pursley I."/>
            <person name="Horton D.L."/>
            <person name="Alikhan N.F."/>
            <person name="Baker D."/>
            <person name="Gharbi K."/>
            <person name="Hall N."/>
            <person name="Watson M."/>
            <person name="Adriaenssens E.M."/>
            <person name="Foster-Nyarko E."/>
            <person name="Jarju S."/>
            <person name="Secka A."/>
            <person name="Antonio M."/>
            <person name="Oren A."/>
            <person name="Chaudhuri R.R."/>
            <person name="La Ragione R."/>
            <person name="Hildebrand F."/>
            <person name="Pallen M.J."/>
        </authorList>
    </citation>
    <scope>NUCLEOTIDE SEQUENCE</scope>
    <source>
        <strain evidence="2">CHK169-2315</strain>
    </source>
</reference>
<dbReference type="AlphaFoldDB" id="A0A9D1PKE2"/>
<feature type="transmembrane region" description="Helical" evidence="1">
    <location>
        <begin position="30"/>
        <end position="50"/>
    </location>
</feature>
<comment type="caution">
    <text evidence="2">The sequence shown here is derived from an EMBL/GenBank/DDBJ whole genome shotgun (WGS) entry which is preliminary data.</text>
</comment>
<feature type="transmembrane region" description="Helical" evidence="1">
    <location>
        <begin position="56"/>
        <end position="74"/>
    </location>
</feature>